<dbReference type="Proteomes" id="UP001223390">
    <property type="component" value="Unassembled WGS sequence"/>
</dbReference>
<reference evidence="1 2" key="1">
    <citation type="submission" date="2023-05" db="EMBL/GenBank/DDBJ databases">
        <title>Sequencing and Assembly of Streptomyces sp. NP73.</title>
        <authorList>
            <person name="Konwar A.N."/>
            <person name="Saikia K."/>
            <person name="Thakur D."/>
        </authorList>
    </citation>
    <scope>NUCLEOTIDE SEQUENCE [LARGE SCALE GENOMIC DNA]</scope>
    <source>
        <strain evidence="1 2">NP73</strain>
    </source>
</reference>
<evidence type="ECO:0000313" key="2">
    <source>
        <dbReference type="Proteomes" id="UP001223390"/>
    </source>
</evidence>
<protein>
    <recommendedName>
        <fullName evidence="3">Aminotransferase class V domain-containing protein</fullName>
    </recommendedName>
</protein>
<comment type="caution">
    <text evidence="1">The sequence shown here is derived from an EMBL/GenBank/DDBJ whole genome shotgun (WGS) entry which is preliminary data.</text>
</comment>
<evidence type="ECO:0000313" key="1">
    <source>
        <dbReference type="EMBL" id="MDK9494450.1"/>
    </source>
</evidence>
<sequence>MKQGLGRIPGVTVHTPADPELSAGITCFSVAGHTHQQVVGHAATRRVRLSTSTYTRIGTAAVNTPAEIDTALNSLTDLIR</sequence>
<proteinExistence type="predicted"/>
<dbReference type="Gene3D" id="3.90.1150.10">
    <property type="entry name" value="Aspartate Aminotransferase, domain 1"/>
    <property type="match status" value="1"/>
</dbReference>
<gene>
    <name evidence="1" type="ORF">QEZ40_000324</name>
</gene>
<name>A0ABT7GLI6_9ACTN</name>
<dbReference type="EMBL" id="JASITI010000001">
    <property type="protein sequence ID" value="MDK9494450.1"/>
    <property type="molecule type" value="Genomic_DNA"/>
</dbReference>
<dbReference type="SUPFAM" id="SSF53383">
    <property type="entry name" value="PLP-dependent transferases"/>
    <property type="match status" value="1"/>
</dbReference>
<evidence type="ECO:0008006" key="3">
    <source>
        <dbReference type="Google" id="ProtNLM"/>
    </source>
</evidence>
<organism evidence="1 2">
    <name type="scientific">Streptomyces katrae</name>
    <dbReference type="NCBI Taxonomy" id="68223"/>
    <lineage>
        <taxon>Bacteria</taxon>
        <taxon>Bacillati</taxon>
        <taxon>Actinomycetota</taxon>
        <taxon>Actinomycetes</taxon>
        <taxon>Kitasatosporales</taxon>
        <taxon>Streptomycetaceae</taxon>
        <taxon>Streptomyces</taxon>
    </lineage>
</organism>
<keyword evidence="2" id="KW-1185">Reference proteome</keyword>
<dbReference type="InterPro" id="IPR015422">
    <property type="entry name" value="PyrdxlP-dep_Trfase_small"/>
</dbReference>
<dbReference type="InterPro" id="IPR015424">
    <property type="entry name" value="PyrdxlP-dep_Trfase"/>
</dbReference>
<dbReference type="RefSeq" id="WP_285340326.1">
    <property type="nucleotide sequence ID" value="NZ_JASITI010000001.1"/>
</dbReference>
<accession>A0ABT7GLI6</accession>